<dbReference type="CDD" id="cd14081">
    <property type="entry name" value="STKc_BRSK1_2"/>
    <property type="match status" value="1"/>
</dbReference>
<dbReference type="PROSITE" id="PS00108">
    <property type="entry name" value="PROTEIN_KINASE_ST"/>
    <property type="match status" value="1"/>
</dbReference>
<dbReference type="GO" id="GO:0046872">
    <property type="term" value="F:metal ion binding"/>
    <property type="evidence" value="ECO:0007669"/>
    <property type="project" value="UniProtKB-KW"/>
</dbReference>
<keyword evidence="9" id="KW-0067">ATP-binding</keyword>
<accession>A0AAQ4FKF1</accession>
<feature type="compositionally biased region" description="Low complexity" evidence="14">
    <location>
        <begin position="630"/>
        <end position="644"/>
    </location>
</feature>
<dbReference type="PANTHER" id="PTHR24346:SF36">
    <property type="entry name" value="SERINE_THREONINE-PROTEIN KINASE BRSK1 ISOFORM X1-RELATED"/>
    <property type="match status" value="1"/>
</dbReference>
<organism evidence="17 18">
    <name type="scientific">Amblyomma americanum</name>
    <name type="common">Lone star tick</name>
    <dbReference type="NCBI Taxonomy" id="6943"/>
    <lineage>
        <taxon>Eukaryota</taxon>
        <taxon>Metazoa</taxon>
        <taxon>Ecdysozoa</taxon>
        <taxon>Arthropoda</taxon>
        <taxon>Chelicerata</taxon>
        <taxon>Arachnida</taxon>
        <taxon>Acari</taxon>
        <taxon>Parasitiformes</taxon>
        <taxon>Ixodida</taxon>
        <taxon>Ixodoidea</taxon>
        <taxon>Ixodidae</taxon>
        <taxon>Amblyomminae</taxon>
        <taxon>Amblyomma</taxon>
    </lineage>
</organism>
<dbReference type="GO" id="GO:0035556">
    <property type="term" value="P:intracellular signal transduction"/>
    <property type="evidence" value="ECO:0007669"/>
    <property type="project" value="TreeGrafter"/>
</dbReference>
<evidence type="ECO:0000256" key="1">
    <source>
        <dbReference type="ARBA" id="ARBA00001946"/>
    </source>
</evidence>
<dbReference type="SMART" id="SM00220">
    <property type="entry name" value="S_TKc"/>
    <property type="match status" value="1"/>
</dbReference>
<evidence type="ECO:0000256" key="8">
    <source>
        <dbReference type="ARBA" id="ARBA00022777"/>
    </source>
</evidence>
<dbReference type="EC" id="2.7.11.1" evidence="3"/>
<sequence length="720" mass="80295">MNDIEINLVAFFCTGLVKMGIHCVAGRKVAVKIINREKLSESVLQKVEREIAIMKLIEHPHVLGLYDVYENKKYLYLILEHVSGGELFDYLVKKGRLTPKEARRFFRQIISALDFCHSHSICHRDLKPENLLLDEKNNIRIADFGMASLQMEGSMLETSCGSPHYACPEVIRGEKYDGRRADVWSCGVILYALLVGALPFDDDNLRQLLEKVKRGVFHIPHFVPPECQDLLRGMIEVNPEKRLTLADVTKHPWVTAGSKTELELELPMKEVVQTHIIPCVDDIDPDVLTNMTSLGCFKDKEKLVKELLCTTHNTEKVIYFLLLDRKRRKPSYEDETEIIIRNRSESGKENRPDPPRKRVDTCQVNGRSGPRYSFDMLSDGSPITPRRYPYGMRRGSGSGCLHPGSGIPSPAVSPLSSPRPSPRGATTPDESPLNTPPGSPSLGQPYWRSRLHTIKNSFLGSPRFHRRKLQVPSASDEVSLTPDSSPDLSKRSWFGGLMANEREESHVILVKDRPLSSVKADLIHAFLSIADLSHSVVSPMSFRVEYKRPGSTTMFQRNVRFHVDISIVGDGSPNGGASHDSKPSVYCISFTLISGPIRRFKRICEHIQAQILGRRPGSHSPRFSRRPPTSELSDSSSCGSESLSPTQVADDLAHVLSTSGQPMARCKSDQDAACDIFEREAKAAAAVAAAACHRRAVMDGTSIANGRRLSYDLKGSRDKV</sequence>
<protein>
    <recommendedName>
        <fullName evidence="3">non-specific serine/threonine protein kinase</fullName>
        <ecNumber evidence="3">2.7.11.1</ecNumber>
    </recommendedName>
</protein>
<dbReference type="InterPro" id="IPR015940">
    <property type="entry name" value="UBA"/>
</dbReference>
<comment type="cofactor">
    <cofactor evidence="1">
        <name>Mg(2+)</name>
        <dbReference type="ChEBI" id="CHEBI:18420"/>
    </cofactor>
</comment>
<name>A0AAQ4FKF1_AMBAM</name>
<dbReference type="GO" id="GO:0004674">
    <property type="term" value="F:protein serine/threonine kinase activity"/>
    <property type="evidence" value="ECO:0007669"/>
    <property type="project" value="UniProtKB-KW"/>
</dbReference>
<reference evidence="17 18" key="1">
    <citation type="journal article" date="2023" name="Arcadia Sci">
        <title>De novo assembly of a long-read Amblyomma americanum tick genome.</title>
        <authorList>
            <person name="Chou S."/>
            <person name="Poskanzer K.E."/>
            <person name="Rollins M."/>
            <person name="Thuy-Boun P.S."/>
        </authorList>
    </citation>
    <scope>NUCLEOTIDE SEQUENCE [LARGE SCALE GENOMIC DNA]</scope>
    <source>
        <strain evidence="17">F_SG_1</strain>
        <tissue evidence="17">Salivary glands</tissue>
    </source>
</reference>
<dbReference type="CDD" id="cd14340">
    <property type="entry name" value="UBA_BRSK"/>
    <property type="match status" value="1"/>
</dbReference>
<dbReference type="AlphaFoldDB" id="A0AAQ4FKF1"/>
<feature type="domain" description="UBA" evidence="16">
    <location>
        <begin position="282"/>
        <end position="324"/>
    </location>
</feature>
<keyword evidence="6" id="KW-0479">Metal-binding</keyword>
<keyword evidence="7" id="KW-0547">Nucleotide-binding</keyword>
<evidence type="ECO:0000313" key="18">
    <source>
        <dbReference type="Proteomes" id="UP001321473"/>
    </source>
</evidence>
<dbReference type="InterPro" id="IPR048622">
    <property type="entry name" value="BRSK1_2-like_UBA"/>
</dbReference>
<dbReference type="FunFam" id="1.10.510.10:FF:000064">
    <property type="entry name" value="BR serine/threonine-protein kinase 2"/>
    <property type="match status" value="1"/>
</dbReference>
<comment type="caution">
    <text evidence="17">The sequence shown here is derived from an EMBL/GenBank/DDBJ whole genome shotgun (WGS) entry which is preliminary data.</text>
</comment>
<dbReference type="Pfam" id="PF00069">
    <property type="entry name" value="Pkinase"/>
    <property type="match status" value="1"/>
</dbReference>
<evidence type="ECO:0000256" key="6">
    <source>
        <dbReference type="ARBA" id="ARBA00022723"/>
    </source>
</evidence>
<dbReference type="Gene3D" id="1.10.510.10">
    <property type="entry name" value="Transferase(Phosphotransferase) domain 1"/>
    <property type="match status" value="1"/>
</dbReference>
<evidence type="ECO:0000256" key="11">
    <source>
        <dbReference type="ARBA" id="ARBA00022902"/>
    </source>
</evidence>
<dbReference type="InterPro" id="IPR008271">
    <property type="entry name" value="Ser/Thr_kinase_AS"/>
</dbReference>
<dbReference type="GO" id="GO:0007399">
    <property type="term" value="P:nervous system development"/>
    <property type="evidence" value="ECO:0007669"/>
    <property type="project" value="UniProtKB-KW"/>
</dbReference>
<dbReference type="InterPro" id="IPR000719">
    <property type="entry name" value="Prot_kinase_dom"/>
</dbReference>
<evidence type="ECO:0000256" key="13">
    <source>
        <dbReference type="ARBA" id="ARBA00048679"/>
    </source>
</evidence>
<feature type="domain" description="Protein kinase" evidence="15">
    <location>
        <begin position="1"/>
        <end position="254"/>
    </location>
</feature>
<evidence type="ECO:0000256" key="4">
    <source>
        <dbReference type="ARBA" id="ARBA00022527"/>
    </source>
</evidence>
<evidence type="ECO:0000259" key="15">
    <source>
        <dbReference type="PROSITE" id="PS50011"/>
    </source>
</evidence>
<dbReference type="EMBL" id="JARKHS020001499">
    <property type="protein sequence ID" value="KAK8787739.1"/>
    <property type="molecule type" value="Genomic_DNA"/>
</dbReference>
<dbReference type="PROSITE" id="PS50030">
    <property type="entry name" value="UBA"/>
    <property type="match status" value="1"/>
</dbReference>
<dbReference type="Pfam" id="PF21122">
    <property type="entry name" value="KA1_BRSK"/>
    <property type="match status" value="1"/>
</dbReference>
<evidence type="ECO:0000256" key="7">
    <source>
        <dbReference type="ARBA" id="ARBA00022741"/>
    </source>
</evidence>
<dbReference type="PANTHER" id="PTHR24346">
    <property type="entry name" value="MAP/MICROTUBULE AFFINITY-REGULATING KINASE"/>
    <property type="match status" value="1"/>
</dbReference>
<keyword evidence="5" id="KW-0808">Transferase</keyword>
<evidence type="ECO:0000256" key="12">
    <source>
        <dbReference type="ARBA" id="ARBA00047899"/>
    </source>
</evidence>
<dbReference type="Pfam" id="PF21115">
    <property type="entry name" value="UBA_BRSK"/>
    <property type="match status" value="1"/>
</dbReference>
<evidence type="ECO:0000256" key="5">
    <source>
        <dbReference type="ARBA" id="ARBA00022679"/>
    </source>
</evidence>
<dbReference type="InterPro" id="IPR011009">
    <property type="entry name" value="Kinase-like_dom_sf"/>
</dbReference>
<evidence type="ECO:0000256" key="14">
    <source>
        <dbReference type="SAM" id="MobiDB-lite"/>
    </source>
</evidence>
<feature type="region of interest" description="Disordered" evidence="14">
    <location>
        <begin position="343"/>
        <end position="446"/>
    </location>
</feature>
<evidence type="ECO:0000256" key="9">
    <source>
        <dbReference type="ARBA" id="ARBA00022840"/>
    </source>
</evidence>
<keyword evidence="10" id="KW-0460">Magnesium</keyword>
<dbReference type="PROSITE" id="PS50011">
    <property type="entry name" value="PROTEIN_KINASE_DOM"/>
    <property type="match status" value="1"/>
</dbReference>
<keyword evidence="8" id="KW-0418">Kinase</keyword>
<proteinExistence type="inferred from homology"/>
<feature type="region of interest" description="Disordered" evidence="14">
    <location>
        <begin position="614"/>
        <end position="644"/>
    </location>
</feature>
<keyword evidence="18" id="KW-1185">Reference proteome</keyword>
<comment type="catalytic activity">
    <reaction evidence="13">
        <text>L-seryl-[protein] + ATP = O-phospho-L-seryl-[protein] + ADP + H(+)</text>
        <dbReference type="Rhea" id="RHEA:17989"/>
        <dbReference type="Rhea" id="RHEA-COMP:9863"/>
        <dbReference type="Rhea" id="RHEA-COMP:11604"/>
        <dbReference type="ChEBI" id="CHEBI:15378"/>
        <dbReference type="ChEBI" id="CHEBI:29999"/>
        <dbReference type="ChEBI" id="CHEBI:30616"/>
        <dbReference type="ChEBI" id="CHEBI:83421"/>
        <dbReference type="ChEBI" id="CHEBI:456216"/>
        <dbReference type="EC" id="2.7.11.1"/>
    </reaction>
</comment>
<dbReference type="Proteomes" id="UP001321473">
    <property type="component" value="Unassembled WGS sequence"/>
</dbReference>
<keyword evidence="11" id="KW-0524">Neurogenesis</keyword>
<evidence type="ECO:0000313" key="17">
    <source>
        <dbReference type="EMBL" id="KAK8787739.1"/>
    </source>
</evidence>
<feature type="compositionally biased region" description="Basic and acidic residues" evidence="14">
    <location>
        <begin position="343"/>
        <end position="360"/>
    </location>
</feature>
<evidence type="ECO:0000256" key="3">
    <source>
        <dbReference type="ARBA" id="ARBA00012513"/>
    </source>
</evidence>
<dbReference type="SUPFAM" id="SSF56112">
    <property type="entry name" value="Protein kinase-like (PK-like)"/>
    <property type="match status" value="1"/>
</dbReference>
<evidence type="ECO:0000259" key="16">
    <source>
        <dbReference type="PROSITE" id="PS50030"/>
    </source>
</evidence>
<comment type="catalytic activity">
    <reaction evidence="12">
        <text>L-threonyl-[protein] + ATP = O-phospho-L-threonyl-[protein] + ADP + H(+)</text>
        <dbReference type="Rhea" id="RHEA:46608"/>
        <dbReference type="Rhea" id="RHEA-COMP:11060"/>
        <dbReference type="Rhea" id="RHEA-COMP:11605"/>
        <dbReference type="ChEBI" id="CHEBI:15378"/>
        <dbReference type="ChEBI" id="CHEBI:30013"/>
        <dbReference type="ChEBI" id="CHEBI:30616"/>
        <dbReference type="ChEBI" id="CHEBI:61977"/>
        <dbReference type="ChEBI" id="CHEBI:456216"/>
        <dbReference type="EC" id="2.7.11.1"/>
    </reaction>
</comment>
<comment type="similarity">
    <text evidence="2">Belongs to the protein kinase superfamily. CAMK Ser/Thr protein kinase family. SNF1 subfamily.</text>
</comment>
<evidence type="ECO:0000256" key="10">
    <source>
        <dbReference type="ARBA" id="ARBA00022842"/>
    </source>
</evidence>
<gene>
    <name evidence="17" type="ORF">V5799_022485</name>
</gene>
<evidence type="ECO:0000256" key="2">
    <source>
        <dbReference type="ARBA" id="ARBA00006234"/>
    </source>
</evidence>
<dbReference type="GO" id="GO:0005737">
    <property type="term" value="C:cytoplasm"/>
    <property type="evidence" value="ECO:0007669"/>
    <property type="project" value="TreeGrafter"/>
</dbReference>
<dbReference type="FunFam" id="3.30.200.20:FF:000003">
    <property type="entry name" value="Non-specific serine/threonine protein kinase"/>
    <property type="match status" value="1"/>
</dbReference>
<keyword evidence="4" id="KW-0723">Serine/threonine-protein kinase</keyword>
<dbReference type="GO" id="GO:0005524">
    <property type="term" value="F:ATP binding"/>
    <property type="evidence" value="ECO:0007669"/>
    <property type="project" value="UniProtKB-KW"/>
</dbReference>
<feature type="compositionally biased region" description="Low complexity" evidence="14">
    <location>
        <begin position="408"/>
        <end position="418"/>
    </location>
</feature>